<comment type="similarity">
    <text evidence="1">Belongs to the sigma-70 factor family. ECF subfamily.</text>
</comment>
<organism evidence="7 8">
    <name type="scientific">Candidatus Fervidibacter sacchari</name>
    <dbReference type="NCBI Taxonomy" id="1448929"/>
    <lineage>
        <taxon>Bacteria</taxon>
        <taxon>Candidatus Fervidibacterota</taxon>
        <taxon>Candidatus Fervidibacter</taxon>
    </lineage>
</organism>
<dbReference type="InterPro" id="IPR013249">
    <property type="entry name" value="RNA_pol_sigma70_r4_t2"/>
</dbReference>
<evidence type="ECO:0000256" key="1">
    <source>
        <dbReference type="ARBA" id="ARBA00010641"/>
    </source>
</evidence>
<gene>
    <name evidence="7" type="ORF">M2350_001937</name>
</gene>
<dbReference type="EMBL" id="JANUCP010000003">
    <property type="protein sequence ID" value="MCS3919524.1"/>
    <property type="molecule type" value="Genomic_DNA"/>
</dbReference>
<protein>
    <submittedName>
        <fullName evidence="7">RNA polymerase sigma-70 factor (ECF subfamily)</fullName>
    </submittedName>
</protein>
<dbReference type="InterPro" id="IPR036388">
    <property type="entry name" value="WH-like_DNA-bd_sf"/>
</dbReference>
<dbReference type="PANTHER" id="PTHR43133">
    <property type="entry name" value="RNA POLYMERASE ECF-TYPE SIGMA FACTO"/>
    <property type="match status" value="1"/>
</dbReference>
<dbReference type="InterPro" id="IPR039425">
    <property type="entry name" value="RNA_pol_sigma-70-like"/>
</dbReference>
<dbReference type="InterPro" id="IPR014284">
    <property type="entry name" value="RNA_pol_sigma-70_dom"/>
</dbReference>
<dbReference type="InterPro" id="IPR007627">
    <property type="entry name" value="RNA_pol_sigma70_r2"/>
</dbReference>
<dbReference type="RefSeq" id="WP_259096016.1">
    <property type="nucleotide sequence ID" value="NZ_CP130454.1"/>
</dbReference>
<dbReference type="Pfam" id="PF08281">
    <property type="entry name" value="Sigma70_r4_2"/>
    <property type="match status" value="1"/>
</dbReference>
<dbReference type="NCBIfam" id="TIGR02937">
    <property type="entry name" value="sigma70-ECF"/>
    <property type="match status" value="1"/>
</dbReference>
<evidence type="ECO:0000256" key="2">
    <source>
        <dbReference type="ARBA" id="ARBA00023015"/>
    </source>
</evidence>
<dbReference type="PANTHER" id="PTHR43133:SF51">
    <property type="entry name" value="RNA POLYMERASE SIGMA FACTOR"/>
    <property type="match status" value="1"/>
</dbReference>
<evidence type="ECO:0000313" key="7">
    <source>
        <dbReference type="EMBL" id="MCS3919524.1"/>
    </source>
</evidence>
<feature type="domain" description="RNA polymerase sigma-70 region 2" evidence="5">
    <location>
        <begin position="29"/>
        <end position="96"/>
    </location>
</feature>
<sequence>MASEWRKVKEDVLVVLAAMAGDLEAFDELVRRYRPAVLAVAYQVSGSWDDAEDATQETFLIALKALPTLRDPHKFGAWLYAIARHQAMKHLNHKQRWEFDELLLERWEAQVEEDTFERMEKREQYEQLHKALQDLPEMYRLVLWLHYFEDMPLKRIASFLGVPLTTVKWRMHEAKRMLKERMRKA</sequence>
<dbReference type="Gene3D" id="1.10.10.10">
    <property type="entry name" value="Winged helix-like DNA-binding domain superfamily/Winged helix DNA-binding domain"/>
    <property type="match status" value="1"/>
</dbReference>
<evidence type="ECO:0000256" key="4">
    <source>
        <dbReference type="ARBA" id="ARBA00023163"/>
    </source>
</evidence>
<evidence type="ECO:0000259" key="6">
    <source>
        <dbReference type="Pfam" id="PF08281"/>
    </source>
</evidence>
<evidence type="ECO:0000259" key="5">
    <source>
        <dbReference type="Pfam" id="PF04542"/>
    </source>
</evidence>
<keyword evidence="8" id="KW-1185">Reference proteome</keyword>
<evidence type="ECO:0000313" key="8">
    <source>
        <dbReference type="Proteomes" id="UP001204798"/>
    </source>
</evidence>
<keyword evidence="4" id="KW-0804">Transcription</keyword>
<dbReference type="InterPro" id="IPR013324">
    <property type="entry name" value="RNA_pol_sigma_r3/r4-like"/>
</dbReference>
<dbReference type="Pfam" id="PF04542">
    <property type="entry name" value="Sigma70_r2"/>
    <property type="match status" value="1"/>
</dbReference>
<dbReference type="Gene3D" id="1.10.1740.10">
    <property type="match status" value="1"/>
</dbReference>
<dbReference type="Proteomes" id="UP001204798">
    <property type="component" value="Unassembled WGS sequence"/>
</dbReference>
<accession>A0ABT2EPA4</accession>
<dbReference type="SUPFAM" id="SSF88659">
    <property type="entry name" value="Sigma3 and sigma4 domains of RNA polymerase sigma factors"/>
    <property type="match status" value="1"/>
</dbReference>
<evidence type="ECO:0000256" key="3">
    <source>
        <dbReference type="ARBA" id="ARBA00023082"/>
    </source>
</evidence>
<feature type="domain" description="RNA polymerase sigma factor 70 region 4 type 2" evidence="6">
    <location>
        <begin position="126"/>
        <end position="178"/>
    </location>
</feature>
<dbReference type="SUPFAM" id="SSF88946">
    <property type="entry name" value="Sigma2 domain of RNA polymerase sigma factors"/>
    <property type="match status" value="1"/>
</dbReference>
<name>A0ABT2EPA4_9BACT</name>
<proteinExistence type="inferred from homology"/>
<keyword evidence="3" id="KW-0731">Sigma factor</keyword>
<dbReference type="CDD" id="cd06171">
    <property type="entry name" value="Sigma70_r4"/>
    <property type="match status" value="1"/>
</dbReference>
<reference evidence="7 8" key="1">
    <citation type="submission" date="2022-08" db="EMBL/GenBank/DDBJ databases">
        <title>Bacterial and archaeal communities from various locations to study Microbial Dark Matter (Phase II).</title>
        <authorList>
            <person name="Stepanauskas R."/>
        </authorList>
    </citation>
    <scope>NUCLEOTIDE SEQUENCE [LARGE SCALE GENOMIC DNA]</scope>
    <source>
        <strain evidence="7 8">PD1</strain>
    </source>
</reference>
<comment type="caution">
    <text evidence="7">The sequence shown here is derived from an EMBL/GenBank/DDBJ whole genome shotgun (WGS) entry which is preliminary data.</text>
</comment>
<dbReference type="InterPro" id="IPR013325">
    <property type="entry name" value="RNA_pol_sigma_r2"/>
</dbReference>
<keyword evidence="2" id="KW-0805">Transcription regulation</keyword>